<dbReference type="Proteomes" id="UP000187203">
    <property type="component" value="Unassembled WGS sequence"/>
</dbReference>
<gene>
    <name evidence="2" type="ORF">COLO4_30346</name>
</gene>
<proteinExistence type="predicted"/>
<feature type="transmembrane region" description="Helical" evidence="1">
    <location>
        <begin position="6"/>
        <end position="24"/>
    </location>
</feature>
<name>A0A1R3H8Y0_9ROSI</name>
<dbReference type="AlphaFoldDB" id="A0A1R3H8Y0"/>
<evidence type="ECO:0000313" key="2">
    <source>
        <dbReference type="EMBL" id="OMO66802.1"/>
    </source>
</evidence>
<dbReference type="EMBL" id="AWUE01020722">
    <property type="protein sequence ID" value="OMO66802.1"/>
    <property type="molecule type" value="Genomic_DNA"/>
</dbReference>
<keyword evidence="1" id="KW-1133">Transmembrane helix</keyword>
<organism evidence="2 3">
    <name type="scientific">Corchorus olitorius</name>
    <dbReference type="NCBI Taxonomy" id="93759"/>
    <lineage>
        <taxon>Eukaryota</taxon>
        <taxon>Viridiplantae</taxon>
        <taxon>Streptophyta</taxon>
        <taxon>Embryophyta</taxon>
        <taxon>Tracheophyta</taxon>
        <taxon>Spermatophyta</taxon>
        <taxon>Magnoliopsida</taxon>
        <taxon>eudicotyledons</taxon>
        <taxon>Gunneridae</taxon>
        <taxon>Pentapetalae</taxon>
        <taxon>rosids</taxon>
        <taxon>malvids</taxon>
        <taxon>Malvales</taxon>
        <taxon>Malvaceae</taxon>
        <taxon>Grewioideae</taxon>
        <taxon>Apeibeae</taxon>
        <taxon>Corchorus</taxon>
    </lineage>
</organism>
<protein>
    <submittedName>
        <fullName evidence="2">Uncharacterized protein</fullName>
    </submittedName>
</protein>
<sequence length="135" mass="15365">MEEINISRVLFKFIIFFLLVIFEVRAKNHGRLLLQGTAPPLGTPPKSSCEADCVTKCSKEEHSSFNFCYRICSQRCMNIPEELLYECATTCAESIPKIFTSDLQKRESYGNACYKYCIKNALAYATDDDDYGDTI</sequence>
<keyword evidence="1" id="KW-0812">Transmembrane</keyword>
<comment type="caution">
    <text evidence="2">The sequence shown here is derived from an EMBL/GenBank/DDBJ whole genome shotgun (WGS) entry which is preliminary data.</text>
</comment>
<reference evidence="3" key="1">
    <citation type="submission" date="2013-09" db="EMBL/GenBank/DDBJ databases">
        <title>Corchorus olitorius genome sequencing.</title>
        <authorList>
            <person name="Alam M."/>
            <person name="Haque M.S."/>
            <person name="Islam M.S."/>
            <person name="Emdad E.M."/>
            <person name="Islam M.M."/>
            <person name="Ahmed B."/>
            <person name="Halim A."/>
            <person name="Hossen Q.M.M."/>
            <person name="Hossain M.Z."/>
            <person name="Ahmed R."/>
            <person name="Khan M.M."/>
            <person name="Islam R."/>
            <person name="Rashid M.M."/>
            <person name="Khan S.A."/>
            <person name="Rahman M.S."/>
            <person name="Alam M."/>
            <person name="Yahiya A.S."/>
            <person name="Khan M.S."/>
            <person name="Azam M.S."/>
            <person name="Haque T."/>
            <person name="Lashkar M.Z.H."/>
            <person name="Akhand A.I."/>
            <person name="Morshed G."/>
            <person name="Roy S."/>
            <person name="Uddin K.S."/>
            <person name="Rabeya T."/>
            <person name="Hossain A.S."/>
            <person name="Chowdhury A."/>
            <person name="Snigdha A.R."/>
            <person name="Mortoza M.S."/>
            <person name="Matin S.A."/>
            <person name="Hoque S.M.E."/>
            <person name="Islam M.K."/>
            <person name="Roy D.K."/>
            <person name="Haider R."/>
            <person name="Moosa M.M."/>
            <person name="Elias S.M."/>
            <person name="Hasan A.M."/>
            <person name="Jahan S."/>
            <person name="Shafiuddin M."/>
            <person name="Mahmood N."/>
            <person name="Shommy N.S."/>
        </authorList>
    </citation>
    <scope>NUCLEOTIDE SEQUENCE [LARGE SCALE GENOMIC DNA]</scope>
    <source>
        <strain evidence="3">cv. O-4</strain>
    </source>
</reference>
<accession>A0A1R3H8Y0</accession>
<evidence type="ECO:0000313" key="3">
    <source>
        <dbReference type="Proteomes" id="UP000187203"/>
    </source>
</evidence>
<dbReference type="OrthoDB" id="990631at2759"/>
<keyword evidence="3" id="KW-1185">Reference proteome</keyword>
<evidence type="ECO:0000256" key="1">
    <source>
        <dbReference type="SAM" id="Phobius"/>
    </source>
</evidence>
<keyword evidence="1" id="KW-0472">Membrane</keyword>